<dbReference type="Proteomes" id="UP000800235">
    <property type="component" value="Unassembled WGS sequence"/>
</dbReference>
<evidence type="ECO:0000313" key="3">
    <source>
        <dbReference type="Proteomes" id="UP000800235"/>
    </source>
</evidence>
<evidence type="ECO:0000256" key="1">
    <source>
        <dbReference type="SAM" id="MobiDB-lite"/>
    </source>
</evidence>
<reference evidence="2" key="1">
    <citation type="journal article" date="2020" name="Stud. Mycol.">
        <title>101 Dothideomycetes genomes: a test case for predicting lifestyles and emergence of pathogens.</title>
        <authorList>
            <person name="Haridas S."/>
            <person name="Albert R."/>
            <person name="Binder M."/>
            <person name="Bloem J."/>
            <person name="Labutti K."/>
            <person name="Salamov A."/>
            <person name="Andreopoulos B."/>
            <person name="Baker S."/>
            <person name="Barry K."/>
            <person name="Bills G."/>
            <person name="Bluhm B."/>
            <person name="Cannon C."/>
            <person name="Castanera R."/>
            <person name="Culley D."/>
            <person name="Daum C."/>
            <person name="Ezra D."/>
            <person name="Gonzalez J."/>
            <person name="Henrissat B."/>
            <person name="Kuo A."/>
            <person name="Liang C."/>
            <person name="Lipzen A."/>
            <person name="Lutzoni F."/>
            <person name="Magnuson J."/>
            <person name="Mondo S."/>
            <person name="Nolan M."/>
            <person name="Ohm R."/>
            <person name="Pangilinan J."/>
            <person name="Park H.-J."/>
            <person name="Ramirez L."/>
            <person name="Alfaro M."/>
            <person name="Sun H."/>
            <person name="Tritt A."/>
            <person name="Yoshinaga Y."/>
            <person name="Zwiers L.-H."/>
            <person name="Turgeon B."/>
            <person name="Goodwin S."/>
            <person name="Spatafora J."/>
            <person name="Crous P."/>
            <person name="Grigoriev I."/>
        </authorList>
    </citation>
    <scope>NUCLEOTIDE SEQUENCE</scope>
    <source>
        <strain evidence="2">CBS 130266</strain>
    </source>
</reference>
<accession>A0A9P4U0X9</accession>
<feature type="region of interest" description="Disordered" evidence="1">
    <location>
        <begin position="143"/>
        <end position="206"/>
    </location>
</feature>
<keyword evidence="3" id="KW-1185">Reference proteome</keyword>
<comment type="caution">
    <text evidence="2">The sequence shown here is derived from an EMBL/GenBank/DDBJ whole genome shotgun (WGS) entry which is preliminary data.</text>
</comment>
<protein>
    <submittedName>
        <fullName evidence="2">Uncharacterized protein</fullName>
    </submittedName>
</protein>
<dbReference type="AlphaFoldDB" id="A0A9P4U0X9"/>
<dbReference type="EMBL" id="MU007018">
    <property type="protein sequence ID" value="KAF2434074.1"/>
    <property type="molecule type" value="Genomic_DNA"/>
</dbReference>
<dbReference type="Pfam" id="PF20174">
    <property type="entry name" value="DUF6540"/>
    <property type="match status" value="1"/>
</dbReference>
<dbReference type="InterPro" id="IPR046670">
    <property type="entry name" value="DUF6540"/>
</dbReference>
<proteinExistence type="predicted"/>
<evidence type="ECO:0000313" key="2">
    <source>
        <dbReference type="EMBL" id="KAF2434074.1"/>
    </source>
</evidence>
<name>A0A9P4U0X9_9PEZI</name>
<organism evidence="2 3">
    <name type="scientific">Tothia fuscella</name>
    <dbReference type="NCBI Taxonomy" id="1048955"/>
    <lineage>
        <taxon>Eukaryota</taxon>
        <taxon>Fungi</taxon>
        <taxon>Dikarya</taxon>
        <taxon>Ascomycota</taxon>
        <taxon>Pezizomycotina</taxon>
        <taxon>Dothideomycetes</taxon>
        <taxon>Pleosporomycetidae</taxon>
        <taxon>Venturiales</taxon>
        <taxon>Cylindrosympodiaceae</taxon>
        <taxon>Tothia</taxon>
    </lineage>
</organism>
<dbReference type="OrthoDB" id="5296964at2759"/>
<gene>
    <name evidence="2" type="ORF">EJ08DRAFT_646932</name>
</gene>
<sequence length="206" mass="22666">MSFNPNLPVVIEVAIGVERGTKFPHWMLMLRSENDAFGTWYHSTGGPTQNQPYKIEIQGHKRSNSRGIQSLRHIGTISPQDVKKVNAAAKRVPAQQCQRYVTSLVCELERKGMVASGTAQELANRVQMSKAAWDYSQQHPVQQPAGIHYPNINFPTAGPSRTNQSAGSGRRPHPQNPSNSPPKSTVRPANPSTRKQENSGGCCIVM</sequence>